<organism evidence="1">
    <name type="scientific">Arion vulgaris</name>
    <dbReference type="NCBI Taxonomy" id="1028688"/>
    <lineage>
        <taxon>Eukaryota</taxon>
        <taxon>Metazoa</taxon>
        <taxon>Spiralia</taxon>
        <taxon>Lophotrochozoa</taxon>
        <taxon>Mollusca</taxon>
        <taxon>Gastropoda</taxon>
        <taxon>Heterobranchia</taxon>
        <taxon>Euthyneura</taxon>
        <taxon>Panpulmonata</taxon>
        <taxon>Eupulmonata</taxon>
        <taxon>Stylommatophora</taxon>
        <taxon>Helicina</taxon>
        <taxon>Arionoidea</taxon>
        <taxon>Arionidae</taxon>
        <taxon>Arion</taxon>
    </lineage>
</organism>
<protein>
    <submittedName>
        <fullName evidence="1">Uncharacterized protein</fullName>
    </submittedName>
</protein>
<name>A0A0B7AL03_9EUPU</name>
<dbReference type="EMBL" id="HACG01033751">
    <property type="protein sequence ID" value="CEK80616.1"/>
    <property type="molecule type" value="Transcribed_RNA"/>
</dbReference>
<reference evidence="1" key="1">
    <citation type="submission" date="2014-12" db="EMBL/GenBank/DDBJ databases">
        <title>Insight into the proteome of Arion vulgaris.</title>
        <authorList>
            <person name="Aradska J."/>
            <person name="Bulat T."/>
            <person name="Smidak R."/>
            <person name="Sarate P."/>
            <person name="Gangsoo J."/>
            <person name="Sialana F."/>
            <person name="Bilban M."/>
            <person name="Lubec G."/>
        </authorList>
    </citation>
    <scope>NUCLEOTIDE SEQUENCE</scope>
    <source>
        <tissue evidence="1">Skin</tissue>
    </source>
</reference>
<feature type="non-terminal residue" evidence="1">
    <location>
        <position position="83"/>
    </location>
</feature>
<accession>A0A0B7AL03</accession>
<evidence type="ECO:0000313" key="1">
    <source>
        <dbReference type="EMBL" id="CEK80615.1"/>
    </source>
</evidence>
<dbReference type="EMBL" id="HACG01033750">
    <property type="protein sequence ID" value="CEK80615.1"/>
    <property type="molecule type" value="Transcribed_RNA"/>
</dbReference>
<proteinExistence type="predicted"/>
<gene>
    <name evidence="1" type="primary">ORF121785</name>
    <name evidence="2" type="synonym">ORF121787</name>
</gene>
<evidence type="ECO:0000313" key="2">
    <source>
        <dbReference type="EMBL" id="CEK80616.1"/>
    </source>
</evidence>
<dbReference type="AlphaFoldDB" id="A0A0B7AL03"/>
<sequence length="83" mass="9427">MINEFHEQFVNIALSVIGNTKYGNIQNTFRVADLVIAATTVFFKCRQFHHNSFLQVQTVSTTTVSTSLLQVMTVSTTTVFFKY</sequence>